<evidence type="ECO:0000259" key="1">
    <source>
        <dbReference type="PROSITE" id="PS50943"/>
    </source>
</evidence>
<feature type="domain" description="HTH cro/C1-type" evidence="1">
    <location>
        <begin position="21"/>
        <end position="63"/>
    </location>
</feature>
<dbReference type="Gene3D" id="1.10.260.40">
    <property type="entry name" value="lambda repressor-like DNA-binding domains"/>
    <property type="match status" value="1"/>
</dbReference>
<accession>A0A414UW43</accession>
<dbReference type="EMBL" id="QRIS01000011">
    <property type="protein sequence ID" value="RHG84732.1"/>
    <property type="molecule type" value="Genomic_DNA"/>
</dbReference>
<proteinExistence type="predicted"/>
<dbReference type="Pfam" id="PF01381">
    <property type="entry name" value="HTH_3"/>
    <property type="match status" value="1"/>
</dbReference>
<sequence>MPSAKEIGKRLLELRGDKAREEVANAAGTSVSAISMYENGERVPRDAIKIKLAAFYKKSVQEIFFD</sequence>
<dbReference type="AlphaFoldDB" id="A0A414UW43"/>
<dbReference type="CDD" id="cd00093">
    <property type="entry name" value="HTH_XRE"/>
    <property type="match status" value="1"/>
</dbReference>
<comment type="caution">
    <text evidence="2">The sequence shown here is derived from an EMBL/GenBank/DDBJ whole genome shotgun (WGS) entry which is preliminary data.</text>
</comment>
<dbReference type="InterPro" id="IPR001387">
    <property type="entry name" value="Cro/C1-type_HTH"/>
</dbReference>
<organism evidence="2 3">
    <name type="scientific">Mediterraneibacter gnavus</name>
    <name type="common">Ruminococcus gnavus</name>
    <dbReference type="NCBI Taxonomy" id="33038"/>
    <lineage>
        <taxon>Bacteria</taxon>
        <taxon>Bacillati</taxon>
        <taxon>Bacillota</taxon>
        <taxon>Clostridia</taxon>
        <taxon>Lachnospirales</taxon>
        <taxon>Lachnospiraceae</taxon>
        <taxon>Mediterraneibacter</taxon>
    </lineage>
</organism>
<reference evidence="2 3" key="1">
    <citation type="submission" date="2018-08" db="EMBL/GenBank/DDBJ databases">
        <title>A genome reference for cultivated species of the human gut microbiota.</title>
        <authorList>
            <person name="Zou Y."/>
            <person name="Xue W."/>
            <person name="Luo G."/>
        </authorList>
    </citation>
    <scope>NUCLEOTIDE SEQUENCE [LARGE SCALE GENOMIC DNA]</scope>
    <source>
        <strain evidence="2 3">AM21-18</strain>
    </source>
</reference>
<gene>
    <name evidence="2" type="ORF">DW243_07770</name>
</gene>
<dbReference type="InterPro" id="IPR010982">
    <property type="entry name" value="Lambda_DNA-bd_dom_sf"/>
</dbReference>
<dbReference type="Proteomes" id="UP000283981">
    <property type="component" value="Unassembled WGS sequence"/>
</dbReference>
<dbReference type="RefSeq" id="WP_118207944.1">
    <property type="nucleotide sequence ID" value="NZ_BAABSA010000003.1"/>
</dbReference>
<protein>
    <submittedName>
        <fullName evidence="2">XRE family transcriptional regulator</fullName>
    </submittedName>
</protein>
<dbReference type="GO" id="GO:0003677">
    <property type="term" value="F:DNA binding"/>
    <property type="evidence" value="ECO:0007669"/>
    <property type="project" value="InterPro"/>
</dbReference>
<evidence type="ECO:0000313" key="3">
    <source>
        <dbReference type="Proteomes" id="UP000283981"/>
    </source>
</evidence>
<dbReference type="PROSITE" id="PS50943">
    <property type="entry name" value="HTH_CROC1"/>
    <property type="match status" value="1"/>
</dbReference>
<dbReference type="SUPFAM" id="SSF47413">
    <property type="entry name" value="lambda repressor-like DNA-binding domains"/>
    <property type="match status" value="1"/>
</dbReference>
<evidence type="ECO:0000313" key="2">
    <source>
        <dbReference type="EMBL" id="RHG84732.1"/>
    </source>
</evidence>
<dbReference type="SMART" id="SM00530">
    <property type="entry name" value="HTH_XRE"/>
    <property type="match status" value="1"/>
</dbReference>
<name>A0A414UW43_MEDGN</name>